<evidence type="ECO:0000313" key="1">
    <source>
        <dbReference type="EMBL" id="KHT64068.1"/>
    </source>
</evidence>
<evidence type="ECO:0000313" key="2">
    <source>
        <dbReference type="Proteomes" id="UP000031278"/>
    </source>
</evidence>
<dbReference type="RefSeq" id="WP_039460594.1">
    <property type="nucleotide sequence ID" value="NZ_JWLZ01000124.1"/>
</dbReference>
<dbReference type="Proteomes" id="UP000031278">
    <property type="component" value="Unassembled WGS sequence"/>
</dbReference>
<gene>
    <name evidence="1" type="ORF">RJ45_08215</name>
</gene>
<dbReference type="AlphaFoldDB" id="A0A0B9G5P8"/>
<organism evidence="1 2">
    <name type="scientific">Photobacterium gaetbulicola</name>
    <dbReference type="NCBI Taxonomy" id="1295392"/>
    <lineage>
        <taxon>Bacteria</taxon>
        <taxon>Pseudomonadati</taxon>
        <taxon>Pseudomonadota</taxon>
        <taxon>Gammaproteobacteria</taxon>
        <taxon>Vibrionales</taxon>
        <taxon>Vibrionaceae</taxon>
        <taxon>Photobacterium</taxon>
    </lineage>
</organism>
<comment type="caution">
    <text evidence="1">The sequence shown here is derived from an EMBL/GenBank/DDBJ whole genome shotgun (WGS) entry which is preliminary data.</text>
</comment>
<dbReference type="EMBL" id="JWLZ01000124">
    <property type="protein sequence ID" value="KHT64068.1"/>
    <property type="molecule type" value="Genomic_DNA"/>
</dbReference>
<name>A0A0B9G5P8_9GAMM</name>
<protein>
    <submittedName>
        <fullName evidence="1">Uncharacterized protein</fullName>
    </submittedName>
</protein>
<sequence length="120" mass="13344">MLKLVSSKQGVPASLISQHIADHAPAIALSALGTISGSINYDAMKTTVTEHLHEWWKLSVPSGSPDDHYESTYWYLIHLLESLDEHELLGNNFMQYKVSSAAHYLLGLGERQAKMQGIRP</sequence>
<reference evidence="1 2" key="1">
    <citation type="submission" date="2014-12" db="EMBL/GenBank/DDBJ databases">
        <title>Genome sequencing of Photobacterium gaetbulicola AD005a.</title>
        <authorList>
            <person name="Adrian T.G.S."/>
            <person name="Chan K.G."/>
        </authorList>
    </citation>
    <scope>NUCLEOTIDE SEQUENCE [LARGE SCALE GENOMIC DNA]</scope>
    <source>
        <strain evidence="1 2">AD005a</strain>
    </source>
</reference>
<proteinExistence type="predicted"/>
<accession>A0A0B9G5P8</accession>